<organism evidence="10 11">
    <name type="scientific">Maudiozyma exigua</name>
    <name type="common">Yeast</name>
    <name type="synonym">Kazachstania exigua</name>
    <dbReference type="NCBI Taxonomy" id="34358"/>
    <lineage>
        <taxon>Eukaryota</taxon>
        <taxon>Fungi</taxon>
        <taxon>Dikarya</taxon>
        <taxon>Ascomycota</taxon>
        <taxon>Saccharomycotina</taxon>
        <taxon>Saccharomycetes</taxon>
        <taxon>Saccharomycetales</taxon>
        <taxon>Saccharomycetaceae</taxon>
        <taxon>Maudiozyma</taxon>
    </lineage>
</organism>
<dbReference type="Proteomes" id="UP000750334">
    <property type="component" value="Unassembled WGS sequence"/>
</dbReference>
<keyword evidence="7" id="KW-0175">Coiled coil</keyword>
<evidence type="ECO:0000313" key="10">
    <source>
        <dbReference type="EMBL" id="KAG0656924.1"/>
    </source>
</evidence>
<dbReference type="GO" id="GO:0046785">
    <property type="term" value="P:microtubule polymerization"/>
    <property type="evidence" value="ECO:0007669"/>
    <property type="project" value="InterPro"/>
</dbReference>
<evidence type="ECO:0000256" key="7">
    <source>
        <dbReference type="SAM" id="Coils"/>
    </source>
</evidence>
<dbReference type="InterPro" id="IPR016024">
    <property type="entry name" value="ARM-type_fold"/>
</dbReference>
<feature type="domain" description="TOG" evidence="9">
    <location>
        <begin position="8"/>
        <end position="262"/>
    </location>
</feature>
<dbReference type="SMART" id="SM01349">
    <property type="entry name" value="TOG"/>
    <property type="match status" value="2"/>
</dbReference>
<dbReference type="Pfam" id="PF21042">
    <property type="entry name" value="Stu2_CTS"/>
    <property type="match status" value="1"/>
</dbReference>
<reference evidence="10 11" key="1">
    <citation type="submission" date="2020-11" db="EMBL/GenBank/DDBJ databases">
        <title>Kefir isolates.</title>
        <authorList>
            <person name="Marcisauskas S."/>
            <person name="Kim Y."/>
            <person name="Blasche S."/>
        </authorList>
    </citation>
    <scope>NUCLEOTIDE SEQUENCE [LARGE SCALE GENOMIC DNA]</scope>
    <source>
        <strain evidence="10 11">OG2</strain>
    </source>
</reference>
<protein>
    <submittedName>
        <fullName evidence="10">Microtubule-associated protein, microtubule dynamics during spindle orientation</fullName>
    </submittedName>
</protein>
<dbReference type="GO" id="GO:0030951">
    <property type="term" value="P:establishment or maintenance of microtubule cytoskeleton polarity"/>
    <property type="evidence" value="ECO:0007669"/>
    <property type="project" value="InterPro"/>
</dbReference>
<accession>A0A9P6VWG0</accession>
<dbReference type="GO" id="GO:0051010">
    <property type="term" value="F:microtubule plus-end binding"/>
    <property type="evidence" value="ECO:0007669"/>
    <property type="project" value="InterPro"/>
</dbReference>
<dbReference type="InterPro" id="IPR045110">
    <property type="entry name" value="XMAP215"/>
</dbReference>
<feature type="region of interest" description="Disordered" evidence="8">
    <location>
        <begin position="583"/>
        <end position="612"/>
    </location>
</feature>
<evidence type="ECO:0000313" key="11">
    <source>
        <dbReference type="Proteomes" id="UP000750334"/>
    </source>
</evidence>
<comment type="subcellular location">
    <subcellularLocation>
        <location evidence="1">Cytoplasm</location>
        <location evidence="1">Cytoskeleton</location>
    </subcellularLocation>
</comment>
<keyword evidence="11" id="KW-1185">Reference proteome</keyword>
<dbReference type="GO" id="GO:0061863">
    <property type="term" value="F:microtubule plus end polymerase"/>
    <property type="evidence" value="ECO:0007669"/>
    <property type="project" value="InterPro"/>
</dbReference>
<dbReference type="PROSITE" id="PS50077">
    <property type="entry name" value="HEAT_REPEAT"/>
    <property type="match status" value="1"/>
</dbReference>
<evidence type="ECO:0000256" key="2">
    <source>
        <dbReference type="ARBA" id="ARBA00022490"/>
    </source>
</evidence>
<dbReference type="InterPro" id="IPR034085">
    <property type="entry name" value="TOG"/>
</dbReference>
<dbReference type="PANTHER" id="PTHR12609">
    <property type="entry name" value="MICROTUBULE ASSOCIATED PROTEIN XMAP215"/>
    <property type="match status" value="1"/>
</dbReference>
<comment type="similarity">
    <text evidence="5">Belongs to the TOG/XMAP215 family.</text>
</comment>
<keyword evidence="4" id="KW-0206">Cytoskeleton</keyword>
<evidence type="ECO:0000256" key="3">
    <source>
        <dbReference type="ARBA" id="ARBA00022737"/>
    </source>
</evidence>
<sequence>MNSSNIGTPSASDDIDFNKLSLQEKLSHKNWKGRSLGYQQLTSELNSAVDITQNATLLKYWNDPAWFNDYILDTNVVAHEHAIIALHTLITLMKPITNDIGTRIHPKLNVWVPSLIEKGLGSSRQNTSSKAMECIMMLCSLDDSIDSCVDLSLSFLDKKLPRLLNAVLLLIGNIINEFGIVVKLDIISFLDKILTGLPKLASHADKKVRDQVLNVILQIYIKINSQNELKMHLQNFISENLKSIQQKELIKLFESVASEQIQQQEQHTLFERERRQRENDNANVNVAESQEQQKLVDEDGDTIMLDKEIVLPQVDVFVTLPKETTLDKLPEQFYDRAQSSKWKDRVEALEEFHSQILIKCKRIEPKANYNALMDLYANIISKDVNLQVVTLATQSIYEIFTKIDNNSPNHGLLNKNYCSLVFEPLLLRTKEKKNTTIEPIRQCLKMICSYYNPLFRENEEMLFQLLIAMKFKIPQVRLECTTLFIDLLTTSKQFDKQYILSKLKSENVKEQDSAILPIVLKIVNDTQPTLRNIGFQCMATLIKLFGERYFIDTLEHLDNMKRNKIMDLVSSVTITASATTPQQIIPSKRPPPQRITSLGNTSPLKRSNVLNKDDKHSSKNIKLLKVTHTPPKVVQNTPVQPVPNAIVTTLQKENTILNNEKTSLSTELNQFRKDNEQLLLENKNLKEEKQFLKNTISEKDALISSKLHEIQSLNDKINDLERQIISLRDKTTSTAPVRTASSDDLRRGVGSLRLNSSIESTTSSNLNLNFGLEKTQTDSKTINNDNEDSWKRAAEVTKMLKERIEKMRARTK</sequence>
<dbReference type="Gene3D" id="1.25.10.10">
    <property type="entry name" value="Leucine-rich Repeat Variant"/>
    <property type="match status" value="2"/>
</dbReference>
<dbReference type="AlphaFoldDB" id="A0A9P6VWG0"/>
<dbReference type="OrthoDB" id="205662at2759"/>
<feature type="domain" description="TOG" evidence="9">
    <location>
        <begin position="316"/>
        <end position="578"/>
    </location>
</feature>
<dbReference type="SUPFAM" id="SSF48371">
    <property type="entry name" value="ARM repeat"/>
    <property type="match status" value="1"/>
</dbReference>
<gene>
    <name evidence="10" type="primary">STU2</name>
    <name evidence="10" type="ORF">C6P45_002552</name>
</gene>
<feature type="coiled-coil region" evidence="7">
    <location>
        <begin position="661"/>
        <end position="730"/>
    </location>
</feature>
<name>A0A9P6VWG0_MAUEX</name>
<evidence type="ECO:0000256" key="5">
    <source>
        <dbReference type="ARBA" id="ARBA00025722"/>
    </source>
</evidence>
<dbReference type="EMBL" id="PUHR01000247">
    <property type="protein sequence ID" value="KAG0656924.1"/>
    <property type="molecule type" value="Genomic_DNA"/>
</dbReference>
<dbReference type="InterPro" id="IPR021133">
    <property type="entry name" value="HEAT_type_2"/>
</dbReference>
<evidence type="ECO:0000256" key="4">
    <source>
        <dbReference type="ARBA" id="ARBA00023212"/>
    </source>
</evidence>
<dbReference type="InterPro" id="IPR011989">
    <property type="entry name" value="ARM-like"/>
</dbReference>
<comment type="caution">
    <text evidence="10">The sequence shown here is derived from an EMBL/GenBank/DDBJ whole genome shotgun (WGS) entry which is preliminary data.</text>
</comment>
<evidence type="ECO:0000259" key="9">
    <source>
        <dbReference type="SMART" id="SM01349"/>
    </source>
</evidence>
<evidence type="ECO:0000256" key="1">
    <source>
        <dbReference type="ARBA" id="ARBA00004245"/>
    </source>
</evidence>
<dbReference type="Pfam" id="PF21041">
    <property type="entry name" value="XMAP215_CLASP_TOG"/>
    <property type="match status" value="1"/>
</dbReference>
<proteinExistence type="inferred from homology"/>
<evidence type="ECO:0000256" key="6">
    <source>
        <dbReference type="PROSITE-ProRule" id="PRU00103"/>
    </source>
</evidence>
<keyword evidence="2" id="KW-0963">Cytoplasm</keyword>
<feature type="compositionally biased region" description="Polar residues" evidence="8">
    <location>
        <begin position="594"/>
        <end position="610"/>
    </location>
</feature>
<dbReference type="GO" id="GO:0005856">
    <property type="term" value="C:cytoskeleton"/>
    <property type="evidence" value="ECO:0007669"/>
    <property type="project" value="UniProtKB-SubCell"/>
</dbReference>
<dbReference type="GO" id="GO:0007051">
    <property type="term" value="P:spindle organization"/>
    <property type="evidence" value="ECO:0007669"/>
    <property type="project" value="InterPro"/>
</dbReference>
<feature type="repeat" description="HEAT" evidence="6">
    <location>
        <begin position="515"/>
        <end position="553"/>
    </location>
</feature>
<keyword evidence="3" id="KW-0677">Repeat</keyword>
<evidence type="ECO:0000256" key="8">
    <source>
        <dbReference type="SAM" id="MobiDB-lite"/>
    </source>
</evidence>
<dbReference type="InterPro" id="IPR048491">
    <property type="entry name" value="XMAP215_CLASP_TOG"/>
</dbReference>
<dbReference type="InterPro" id="IPR048492">
    <property type="entry name" value="Stu2_CTS"/>
</dbReference>